<dbReference type="AlphaFoldDB" id="A0A2G9QI81"/>
<evidence type="ECO:0000256" key="1">
    <source>
        <dbReference type="SAM" id="Coils"/>
    </source>
</evidence>
<keyword evidence="1" id="KW-0175">Coiled coil</keyword>
<gene>
    <name evidence="3" type="ORF">AB205_0120440</name>
</gene>
<accession>A0A2G9QI81</accession>
<proteinExistence type="predicted"/>
<dbReference type="GO" id="GO:0036064">
    <property type="term" value="C:ciliary basal body"/>
    <property type="evidence" value="ECO:0007669"/>
    <property type="project" value="TreeGrafter"/>
</dbReference>
<evidence type="ECO:0000259" key="2">
    <source>
        <dbReference type="Pfam" id="PF23349"/>
    </source>
</evidence>
<evidence type="ECO:0000313" key="3">
    <source>
        <dbReference type="EMBL" id="PIO14793.1"/>
    </source>
</evidence>
<dbReference type="PANTHER" id="PTHR16074">
    <property type="entry name" value="BARDET-BIEDL SYNDROME 7 PROTEIN"/>
    <property type="match status" value="1"/>
</dbReference>
<reference evidence="4" key="1">
    <citation type="journal article" date="2017" name="Nat. Commun.">
        <title>The North American bullfrog draft genome provides insight into hormonal regulation of long noncoding RNA.</title>
        <authorList>
            <person name="Hammond S.A."/>
            <person name="Warren R.L."/>
            <person name="Vandervalk B.P."/>
            <person name="Kucuk E."/>
            <person name="Khan H."/>
            <person name="Gibb E.A."/>
            <person name="Pandoh P."/>
            <person name="Kirk H."/>
            <person name="Zhao Y."/>
            <person name="Jones M."/>
            <person name="Mungall A.J."/>
            <person name="Coope R."/>
            <person name="Pleasance S."/>
            <person name="Moore R.A."/>
            <person name="Holt R.A."/>
            <person name="Round J.M."/>
            <person name="Ohora S."/>
            <person name="Walle B.V."/>
            <person name="Veldhoen N."/>
            <person name="Helbing C.C."/>
            <person name="Birol I."/>
        </authorList>
    </citation>
    <scope>NUCLEOTIDE SEQUENCE [LARGE SCALE GENOMIC DNA]</scope>
</reference>
<dbReference type="GO" id="GO:0008104">
    <property type="term" value="P:intracellular protein localization"/>
    <property type="evidence" value="ECO:0007669"/>
    <property type="project" value="TreeGrafter"/>
</dbReference>
<dbReference type="GO" id="GO:0043005">
    <property type="term" value="C:neuron projection"/>
    <property type="evidence" value="ECO:0007669"/>
    <property type="project" value="TreeGrafter"/>
</dbReference>
<dbReference type="Proteomes" id="UP000228934">
    <property type="component" value="Unassembled WGS sequence"/>
</dbReference>
<sequence length="195" mass="22119">MFPSGAAATIAGWVTGLTTEPVHRESGPGEELKVSQEMQAKIASLRSELEQLQFKVVQEREKYQHSSQSTTAVSAVPVFNVNDKFTLNKDDASYSLILEVQMAIDNVLIQELQVHEGNTDFLIPEYRSILDEADKLQEEYKKQPAHLERLYGMITDLFIDKFKFKGTNVKTKVPLLLEILDNYEQNALMTFFDTA</sequence>
<dbReference type="OrthoDB" id="414590at2759"/>
<dbReference type="Pfam" id="PF23349">
    <property type="entry name" value="BBS7_hp"/>
    <property type="match status" value="1"/>
</dbReference>
<dbReference type="PANTHER" id="PTHR16074:SF4">
    <property type="entry name" value="BARDET-BIEDL SYNDROME 7 PROTEIN"/>
    <property type="match status" value="1"/>
</dbReference>
<name>A0A2G9QI81_AQUCT</name>
<feature type="domain" description="BBS7 helical hairpin" evidence="2">
    <location>
        <begin position="109"/>
        <end position="192"/>
    </location>
</feature>
<feature type="coiled-coil region" evidence="1">
    <location>
        <begin position="35"/>
        <end position="62"/>
    </location>
</feature>
<dbReference type="GO" id="GO:0016020">
    <property type="term" value="C:membrane"/>
    <property type="evidence" value="ECO:0007669"/>
    <property type="project" value="TreeGrafter"/>
</dbReference>
<dbReference type="InterPro" id="IPR056335">
    <property type="entry name" value="BBS7_hairpin"/>
</dbReference>
<dbReference type="GO" id="GO:0005930">
    <property type="term" value="C:axoneme"/>
    <property type="evidence" value="ECO:0007669"/>
    <property type="project" value="TreeGrafter"/>
</dbReference>
<protein>
    <recommendedName>
        <fullName evidence="2">BBS7 helical hairpin domain-containing protein</fullName>
    </recommendedName>
</protein>
<evidence type="ECO:0000313" key="4">
    <source>
        <dbReference type="Proteomes" id="UP000228934"/>
    </source>
</evidence>
<keyword evidence="4" id="KW-1185">Reference proteome</keyword>
<dbReference type="EMBL" id="KV991726">
    <property type="protein sequence ID" value="PIO14793.1"/>
    <property type="molecule type" value="Genomic_DNA"/>
</dbReference>
<dbReference type="GO" id="GO:0060271">
    <property type="term" value="P:cilium assembly"/>
    <property type="evidence" value="ECO:0007669"/>
    <property type="project" value="TreeGrafter"/>
</dbReference>
<organism evidence="3 4">
    <name type="scientific">Aquarana catesbeiana</name>
    <name type="common">American bullfrog</name>
    <name type="synonym">Rana catesbeiana</name>
    <dbReference type="NCBI Taxonomy" id="8400"/>
    <lineage>
        <taxon>Eukaryota</taxon>
        <taxon>Metazoa</taxon>
        <taxon>Chordata</taxon>
        <taxon>Craniata</taxon>
        <taxon>Vertebrata</taxon>
        <taxon>Euteleostomi</taxon>
        <taxon>Amphibia</taxon>
        <taxon>Batrachia</taxon>
        <taxon>Anura</taxon>
        <taxon>Neobatrachia</taxon>
        <taxon>Ranoidea</taxon>
        <taxon>Ranidae</taxon>
        <taxon>Aquarana</taxon>
    </lineage>
</organism>
<dbReference type="GO" id="GO:0034464">
    <property type="term" value="C:BBSome"/>
    <property type="evidence" value="ECO:0007669"/>
    <property type="project" value="TreeGrafter"/>
</dbReference>